<dbReference type="GO" id="GO:0017057">
    <property type="term" value="F:6-phosphogluconolactonase activity"/>
    <property type="evidence" value="ECO:0007669"/>
    <property type="project" value="TreeGrafter"/>
</dbReference>
<dbReference type="EMBL" id="BBMR01000009">
    <property type="protein sequence ID" value="GAL21832.1"/>
    <property type="molecule type" value="Genomic_DNA"/>
</dbReference>
<evidence type="ECO:0000313" key="4">
    <source>
        <dbReference type="Proteomes" id="UP000029228"/>
    </source>
</evidence>
<evidence type="ECO:0008006" key="5">
    <source>
        <dbReference type="Google" id="ProtNLM"/>
    </source>
</evidence>
<organism evidence="3 4">
    <name type="scientific">Vibrio maritimus</name>
    <dbReference type="NCBI Taxonomy" id="990268"/>
    <lineage>
        <taxon>Bacteria</taxon>
        <taxon>Pseudomonadati</taxon>
        <taxon>Pseudomonadota</taxon>
        <taxon>Gammaproteobacteria</taxon>
        <taxon>Vibrionales</taxon>
        <taxon>Vibrionaceae</taxon>
        <taxon>Vibrio</taxon>
    </lineage>
</organism>
<proteinExistence type="inferred from homology"/>
<keyword evidence="2" id="KW-0119">Carbohydrate metabolism</keyword>
<name>A0A090SR32_9VIBR</name>
<dbReference type="AlphaFoldDB" id="A0A090SR32"/>
<dbReference type="STRING" id="990268.JCM19235_1654"/>
<accession>A0A090SR32</accession>
<dbReference type="InterPro" id="IPR050282">
    <property type="entry name" value="Cycloisomerase_2"/>
</dbReference>
<gene>
    <name evidence="3" type="ORF">JCM19235_1654</name>
</gene>
<dbReference type="InterPro" id="IPR015943">
    <property type="entry name" value="WD40/YVTN_repeat-like_dom_sf"/>
</dbReference>
<comment type="caution">
    <text evidence="3">The sequence shown here is derived from an EMBL/GenBank/DDBJ whole genome shotgun (WGS) entry which is preliminary data.</text>
</comment>
<evidence type="ECO:0000313" key="3">
    <source>
        <dbReference type="EMBL" id="GAL21832.1"/>
    </source>
</evidence>
<dbReference type="Pfam" id="PF10282">
    <property type="entry name" value="Lactonase"/>
    <property type="match status" value="1"/>
</dbReference>
<reference evidence="3 4" key="1">
    <citation type="submission" date="2014-09" db="EMBL/GenBank/DDBJ databases">
        <title>Vibrio maritimus JCM 19235. (C45) whole genome shotgun sequence.</title>
        <authorList>
            <person name="Sawabe T."/>
            <person name="Meirelles P."/>
            <person name="Nakanishi M."/>
            <person name="Sayaka M."/>
            <person name="Hattori M."/>
            <person name="Ohkuma M."/>
        </authorList>
    </citation>
    <scope>NUCLEOTIDE SEQUENCE [LARGE SCALE GENOMIC DNA]</scope>
    <source>
        <strain evidence="4">JCM19235</strain>
    </source>
</reference>
<dbReference type="InterPro" id="IPR011048">
    <property type="entry name" value="Haem_d1_sf"/>
</dbReference>
<dbReference type="GO" id="GO:0006006">
    <property type="term" value="P:glucose metabolic process"/>
    <property type="evidence" value="ECO:0007669"/>
    <property type="project" value="UniProtKB-KW"/>
</dbReference>
<dbReference type="Gene3D" id="2.130.10.10">
    <property type="entry name" value="YVTN repeat-like/Quinoprotein amine dehydrogenase"/>
    <property type="match status" value="1"/>
</dbReference>
<dbReference type="SUPFAM" id="SSF51004">
    <property type="entry name" value="C-terminal (heme d1) domain of cytochrome cd1-nitrite reductase"/>
    <property type="match status" value="1"/>
</dbReference>
<dbReference type="InterPro" id="IPR019405">
    <property type="entry name" value="Lactonase_7-beta_prop"/>
</dbReference>
<comment type="similarity">
    <text evidence="1">Belongs to the cycloisomerase 2 family.</text>
</comment>
<dbReference type="PANTHER" id="PTHR30344:SF1">
    <property type="entry name" value="6-PHOSPHOGLUCONOLACTONASE"/>
    <property type="match status" value="1"/>
</dbReference>
<keyword evidence="4" id="KW-1185">Reference proteome</keyword>
<evidence type="ECO:0000256" key="2">
    <source>
        <dbReference type="ARBA" id="ARBA00022526"/>
    </source>
</evidence>
<dbReference type="Proteomes" id="UP000029228">
    <property type="component" value="Unassembled WGS sequence"/>
</dbReference>
<keyword evidence="2" id="KW-0313">Glucose metabolism</keyword>
<sequence>MKSLPFNILVGQYSDPHHLGFCALTLTSDGQLAQQTKLTSICDTSYLVKTESGIYVVSEQYQQDGAALYFVNHEGVILQRIALEGDAPCHIAISKDLNLIAVAHYGTGNFELFRLTSNGMIEDRISTITNKGHGPHPDRQLAPHGHQVAFIPNCSVFMTVDLGIDMLTFYEQHNEELEELQRLELPPGSGPRHAAFSCDGRIGFVLCELDESLVVIRRDRDKRWEVVANQAGFPEHKCHEAAAAIKLSADQRYLYLTSRGESIVSWFDVSEPTNPVYQGHVSSGGDFPRDLSLSSDGKWLIIANQHSHSVGLFSLNHETGQPTLVSRIDNIAAPACIVVD</sequence>
<evidence type="ECO:0000256" key="1">
    <source>
        <dbReference type="ARBA" id="ARBA00005564"/>
    </source>
</evidence>
<dbReference type="PANTHER" id="PTHR30344">
    <property type="entry name" value="6-PHOSPHOGLUCONOLACTONASE-RELATED"/>
    <property type="match status" value="1"/>
</dbReference>
<protein>
    <recommendedName>
        <fullName evidence="5">6-phosphogluconolactonase</fullName>
    </recommendedName>
</protein>